<name>A0A2M7TB42_9ACTN</name>
<comment type="caution">
    <text evidence="3">The sequence shown here is derived from an EMBL/GenBank/DDBJ whole genome shotgun (WGS) entry which is preliminary data.</text>
</comment>
<gene>
    <name evidence="3" type="ORF">COY37_00735</name>
</gene>
<protein>
    <recommendedName>
        <fullName evidence="2">Glutamine amidotransferase type-2 domain-containing protein</fullName>
    </recommendedName>
</protein>
<evidence type="ECO:0000256" key="1">
    <source>
        <dbReference type="ARBA" id="ARBA00022962"/>
    </source>
</evidence>
<feature type="domain" description="Glutamine amidotransferase type-2" evidence="2">
    <location>
        <begin position="2"/>
        <end position="137"/>
    </location>
</feature>
<accession>A0A2M7TB42</accession>
<evidence type="ECO:0000259" key="2">
    <source>
        <dbReference type="PROSITE" id="PS51278"/>
    </source>
</evidence>
<dbReference type="PROSITE" id="PS51278">
    <property type="entry name" value="GATASE_TYPE_2"/>
    <property type="match status" value="1"/>
</dbReference>
<evidence type="ECO:0000313" key="3">
    <source>
        <dbReference type="EMBL" id="PIZ42301.1"/>
    </source>
</evidence>
<dbReference type="Pfam" id="PF13230">
    <property type="entry name" value="GATase_4"/>
    <property type="match status" value="1"/>
</dbReference>
<organism evidence="3 4">
    <name type="scientific">Candidatus Aquicultor secundus</name>
    <dbReference type="NCBI Taxonomy" id="1973895"/>
    <lineage>
        <taxon>Bacteria</taxon>
        <taxon>Bacillati</taxon>
        <taxon>Actinomycetota</taxon>
        <taxon>Candidatus Aquicultoria</taxon>
        <taxon>Candidatus Aquicultorales</taxon>
        <taxon>Candidatus Aquicultoraceae</taxon>
        <taxon>Candidatus Aquicultor</taxon>
    </lineage>
</organism>
<evidence type="ECO:0000313" key="4">
    <source>
        <dbReference type="Proteomes" id="UP000230956"/>
    </source>
</evidence>
<dbReference type="InterPro" id="IPR029055">
    <property type="entry name" value="Ntn_hydrolases_N"/>
</dbReference>
<dbReference type="SUPFAM" id="SSF56235">
    <property type="entry name" value="N-terminal nucleophile aminohydrolases (Ntn hydrolases)"/>
    <property type="match status" value="1"/>
</dbReference>
<dbReference type="RefSeq" id="WP_286975519.1">
    <property type="nucleotide sequence ID" value="NZ_PEXG01000090.1"/>
</dbReference>
<dbReference type="PANTHER" id="PTHR42824:SF1">
    <property type="entry name" value="GLUTAMINE AMIDOTRANSFERASE YAFJ-RELATED"/>
    <property type="match status" value="1"/>
</dbReference>
<dbReference type="Gene3D" id="3.60.20.10">
    <property type="entry name" value="Glutamine Phosphoribosylpyrophosphate, subunit 1, domain 1"/>
    <property type="match status" value="1"/>
</dbReference>
<dbReference type="PANTHER" id="PTHR42824">
    <property type="entry name" value="GLUTAMINE AMIDOTRANSFERASE"/>
    <property type="match status" value="1"/>
</dbReference>
<keyword evidence="1" id="KW-0315">Glutamine amidotransferase</keyword>
<dbReference type="InterPro" id="IPR026869">
    <property type="entry name" value="EgtC-like"/>
</dbReference>
<proteinExistence type="predicted"/>
<dbReference type="EMBL" id="PFNG01000020">
    <property type="protein sequence ID" value="PIZ42301.1"/>
    <property type="molecule type" value="Genomic_DNA"/>
</dbReference>
<dbReference type="Proteomes" id="UP000230956">
    <property type="component" value="Unassembled WGS sequence"/>
</dbReference>
<dbReference type="InterPro" id="IPR017932">
    <property type="entry name" value="GATase_2_dom"/>
</dbReference>
<dbReference type="AlphaFoldDB" id="A0A2M7TB42"/>
<reference evidence="4" key="1">
    <citation type="submission" date="2017-09" db="EMBL/GenBank/DDBJ databases">
        <title>Depth-based differentiation of microbial function through sediment-hosted aquifers and enrichment of novel symbionts in the deep terrestrial subsurface.</title>
        <authorList>
            <person name="Probst A.J."/>
            <person name="Ladd B."/>
            <person name="Jarett J.K."/>
            <person name="Geller-Mcgrath D.E."/>
            <person name="Sieber C.M.K."/>
            <person name="Emerson J.B."/>
            <person name="Anantharaman K."/>
            <person name="Thomas B.C."/>
            <person name="Malmstrom R."/>
            <person name="Stieglmeier M."/>
            <person name="Klingl A."/>
            <person name="Woyke T."/>
            <person name="Ryan C.M."/>
            <person name="Banfield J.F."/>
        </authorList>
    </citation>
    <scope>NUCLEOTIDE SEQUENCE [LARGE SCALE GENOMIC DNA]</scope>
</reference>
<sequence length="137" mass="15500">MCRLFGAISDSPVDIKNPVLEGVKPFIELSYKHHDGWGIGSIDCLPGGRNIRIVKAPHPAYRDALFSETVEQLRSPLVIVHLRDAKYGDISIQNTHPFYSKGWIFAHNGAMERYKEIEAELPGVKFKGETDSERYFP</sequence>